<dbReference type="Proteomes" id="UP001159363">
    <property type="component" value="Chromosome X"/>
</dbReference>
<protein>
    <submittedName>
        <fullName evidence="1">Uncharacterized protein</fullName>
    </submittedName>
</protein>
<organism evidence="1 2">
    <name type="scientific">Dryococelus australis</name>
    <dbReference type="NCBI Taxonomy" id="614101"/>
    <lineage>
        <taxon>Eukaryota</taxon>
        <taxon>Metazoa</taxon>
        <taxon>Ecdysozoa</taxon>
        <taxon>Arthropoda</taxon>
        <taxon>Hexapoda</taxon>
        <taxon>Insecta</taxon>
        <taxon>Pterygota</taxon>
        <taxon>Neoptera</taxon>
        <taxon>Polyneoptera</taxon>
        <taxon>Phasmatodea</taxon>
        <taxon>Verophasmatodea</taxon>
        <taxon>Anareolatae</taxon>
        <taxon>Phasmatidae</taxon>
        <taxon>Eurycanthinae</taxon>
        <taxon>Dryococelus</taxon>
    </lineage>
</organism>
<proteinExistence type="predicted"/>
<gene>
    <name evidence="1" type="ORF">PR048_011246</name>
</gene>
<keyword evidence="2" id="KW-1185">Reference proteome</keyword>
<comment type="caution">
    <text evidence="1">The sequence shown here is derived from an EMBL/GenBank/DDBJ whole genome shotgun (WGS) entry which is preliminary data.</text>
</comment>
<sequence length="663" mass="75031">MILIPELFVPSQCYVVQLVVLVTGPLEGGCLAMSWLMALVLGAKAPAVGPETDNSGPRLLHNRVASMCSGIGDVSPKLLTVRLAGLSQHLHHVYRAWHWHRSIEQREKYHCSIPYDAYNYSLSIDKHVFCKEKGHIESCRFLTSVKFESGDVLASVMINASLLPTFILINYSTAKPAVTGALEFLSLVFQGECNYVNLKLQTTVPDSFHTAKYSQRTIIHQGLHKGVEILCFTSSSGAPWCLCWGPAAGVFLLLESTWLFFLSPDVEHQGVAQIIRSKNPQPTQLNSVLISLLLPYRASGMAHYYSTTMQSVGHQESIDTPATIGYYTGHQTTALKIEKGFYKGLHHTLRYQPHALLTKGYHFDSCEDHWDLGIWQLCTHPGSPTVLFCPQLQNSGLWRNAEQREERKNWEPTSSTVLSRCLQTNVVHSQPRGTTVVLQRDAALPNWELNRARKRVRDQLRVQWVLLPASSGHPLHLPVNGAENIEQCGRYRPAYYWELHLLSSSQWNRKTTEDECVQASCVQASTSTILISLQNHEQDFNSQCSQYSQYSHILPTIHCHIDKGQNEFRWVHAVLRFTNLAHYLGLSDVLNCTPVLKWIHRLLYLMWNQRRLTTSKKADTFENCPWGVCRDRVGDTMHTPAEFKFKAHTATANTQHSICTDHP</sequence>
<evidence type="ECO:0000313" key="1">
    <source>
        <dbReference type="EMBL" id="KAJ8885050.1"/>
    </source>
</evidence>
<name>A0ABQ9HL83_9NEOP</name>
<accession>A0ABQ9HL83</accession>
<reference evidence="1 2" key="1">
    <citation type="submission" date="2023-02" db="EMBL/GenBank/DDBJ databases">
        <title>LHISI_Scaffold_Assembly.</title>
        <authorList>
            <person name="Stuart O.P."/>
            <person name="Cleave R."/>
            <person name="Magrath M.J.L."/>
            <person name="Mikheyev A.S."/>
        </authorList>
    </citation>
    <scope>NUCLEOTIDE SEQUENCE [LARGE SCALE GENOMIC DNA]</scope>
    <source>
        <strain evidence="1">Daus_M_001</strain>
        <tissue evidence="1">Leg muscle</tissue>
    </source>
</reference>
<dbReference type="EMBL" id="JARBHB010000004">
    <property type="protein sequence ID" value="KAJ8885050.1"/>
    <property type="molecule type" value="Genomic_DNA"/>
</dbReference>
<evidence type="ECO:0000313" key="2">
    <source>
        <dbReference type="Proteomes" id="UP001159363"/>
    </source>
</evidence>